<evidence type="ECO:0000313" key="5">
    <source>
        <dbReference type="EMBL" id="KAF0314492.1"/>
    </source>
</evidence>
<feature type="signal peptide" evidence="4">
    <location>
        <begin position="1"/>
        <end position="15"/>
    </location>
</feature>
<sequence>MKAFIAVCLLAVVAADQKVRPEGSGRPQPGGRGGYGVSPGGFKTPVGSSDYEVEEYQYRPSPYAFDYAVRNAETGAEYAANENSDGTQTTGFYTVALPDGRIQTVKYTVDESGGFNAEVSYEGEATYPEPSEYEVQPTGRKHSPIRDYKPVAKVPASYRNGPVYRSNVAKTAAYEE</sequence>
<dbReference type="PANTHER" id="PTHR12236:SF79">
    <property type="entry name" value="CUTICULAR PROTEIN 50CB-RELATED"/>
    <property type="match status" value="1"/>
</dbReference>
<evidence type="ECO:0000313" key="6">
    <source>
        <dbReference type="Proteomes" id="UP000440578"/>
    </source>
</evidence>
<accession>A0A6A4XHM3</accession>
<comment type="caution">
    <text evidence="5">The sequence shown here is derived from an EMBL/GenBank/DDBJ whole genome shotgun (WGS) entry which is preliminary data.</text>
</comment>
<dbReference type="GO" id="GO:0005615">
    <property type="term" value="C:extracellular space"/>
    <property type="evidence" value="ECO:0007669"/>
    <property type="project" value="TreeGrafter"/>
</dbReference>
<dbReference type="InterPro" id="IPR051217">
    <property type="entry name" value="Insect_Cuticle_Struc_Prot"/>
</dbReference>
<evidence type="ECO:0000256" key="2">
    <source>
        <dbReference type="PROSITE-ProRule" id="PRU00497"/>
    </source>
</evidence>
<protein>
    <submittedName>
        <fullName evidence="5">Pro-resilin</fullName>
    </submittedName>
</protein>
<keyword evidence="6" id="KW-1185">Reference proteome</keyword>
<evidence type="ECO:0000256" key="4">
    <source>
        <dbReference type="SAM" id="SignalP"/>
    </source>
</evidence>
<keyword evidence="4" id="KW-0732">Signal</keyword>
<dbReference type="GO" id="GO:0042302">
    <property type="term" value="F:structural constituent of cuticle"/>
    <property type="evidence" value="ECO:0007669"/>
    <property type="project" value="UniProtKB-UniRule"/>
</dbReference>
<proteinExistence type="predicted"/>
<dbReference type="Pfam" id="PF00379">
    <property type="entry name" value="Chitin_bind_4"/>
    <property type="match status" value="1"/>
</dbReference>
<dbReference type="EMBL" id="VIIS01000017">
    <property type="protein sequence ID" value="KAF0314492.1"/>
    <property type="molecule type" value="Genomic_DNA"/>
</dbReference>
<evidence type="ECO:0000256" key="1">
    <source>
        <dbReference type="ARBA" id="ARBA00022460"/>
    </source>
</evidence>
<dbReference type="OrthoDB" id="6360367at2759"/>
<feature type="region of interest" description="Disordered" evidence="3">
    <location>
        <begin position="126"/>
        <end position="148"/>
    </location>
</feature>
<dbReference type="GO" id="GO:0031012">
    <property type="term" value="C:extracellular matrix"/>
    <property type="evidence" value="ECO:0007669"/>
    <property type="project" value="TreeGrafter"/>
</dbReference>
<feature type="compositionally biased region" description="Gly residues" evidence="3">
    <location>
        <begin position="28"/>
        <end position="39"/>
    </location>
</feature>
<dbReference type="InterPro" id="IPR000618">
    <property type="entry name" value="Insect_cuticle"/>
</dbReference>
<gene>
    <name evidence="5" type="primary">resilin_28</name>
    <name evidence="5" type="ORF">FJT64_015072</name>
</gene>
<feature type="region of interest" description="Disordered" evidence="3">
    <location>
        <begin position="19"/>
        <end position="48"/>
    </location>
</feature>
<evidence type="ECO:0000256" key="3">
    <source>
        <dbReference type="SAM" id="MobiDB-lite"/>
    </source>
</evidence>
<reference evidence="5 6" key="1">
    <citation type="submission" date="2019-07" db="EMBL/GenBank/DDBJ databases">
        <title>Draft genome assembly of a fouling barnacle, Amphibalanus amphitrite (Darwin, 1854): The first reference genome for Thecostraca.</title>
        <authorList>
            <person name="Kim W."/>
        </authorList>
    </citation>
    <scope>NUCLEOTIDE SEQUENCE [LARGE SCALE GENOMIC DNA]</scope>
    <source>
        <strain evidence="5">SNU_AA5</strain>
        <tissue evidence="5">Soma without cirri and trophi</tissue>
    </source>
</reference>
<keyword evidence="1 2" id="KW-0193">Cuticle</keyword>
<dbReference type="PANTHER" id="PTHR12236">
    <property type="entry name" value="STRUCTURAL CONTITUENT OF CUTICLE"/>
    <property type="match status" value="1"/>
</dbReference>
<dbReference type="PROSITE" id="PS51155">
    <property type="entry name" value="CHIT_BIND_RR_2"/>
    <property type="match status" value="1"/>
</dbReference>
<feature type="chain" id="PRO_5025570353" evidence="4">
    <location>
        <begin position="16"/>
        <end position="176"/>
    </location>
</feature>
<name>A0A6A4XHM3_AMPAM</name>
<dbReference type="Proteomes" id="UP000440578">
    <property type="component" value="Unassembled WGS sequence"/>
</dbReference>
<dbReference type="AlphaFoldDB" id="A0A6A4XHM3"/>
<organism evidence="5 6">
    <name type="scientific">Amphibalanus amphitrite</name>
    <name type="common">Striped barnacle</name>
    <name type="synonym">Balanus amphitrite</name>
    <dbReference type="NCBI Taxonomy" id="1232801"/>
    <lineage>
        <taxon>Eukaryota</taxon>
        <taxon>Metazoa</taxon>
        <taxon>Ecdysozoa</taxon>
        <taxon>Arthropoda</taxon>
        <taxon>Crustacea</taxon>
        <taxon>Multicrustacea</taxon>
        <taxon>Cirripedia</taxon>
        <taxon>Thoracica</taxon>
        <taxon>Thoracicalcarea</taxon>
        <taxon>Balanomorpha</taxon>
        <taxon>Balanoidea</taxon>
        <taxon>Balanidae</taxon>
        <taxon>Amphibalaninae</taxon>
        <taxon>Amphibalanus</taxon>
    </lineage>
</organism>